<evidence type="ECO:0000313" key="1">
    <source>
        <dbReference type="EMBL" id="QEV16916.1"/>
    </source>
</evidence>
<evidence type="ECO:0000313" key="2">
    <source>
        <dbReference type="Proteomes" id="UP000326553"/>
    </source>
</evidence>
<proteinExistence type="predicted"/>
<dbReference type="AlphaFoldDB" id="A0A5J6H9V0"/>
<reference evidence="1 2" key="1">
    <citation type="submission" date="2017-09" db="EMBL/GenBank/DDBJ databases">
        <authorList>
            <person name="Lee N."/>
            <person name="Cho B.-K."/>
        </authorList>
    </citation>
    <scope>NUCLEOTIDE SEQUENCE [LARGE SCALE GENOMIC DNA]</scope>
    <source>
        <strain evidence="1 2">ATCC 12461</strain>
    </source>
</reference>
<protein>
    <submittedName>
        <fullName evidence="1">Uncharacterized protein</fullName>
    </submittedName>
</protein>
<organism evidence="1 2">
    <name type="scientific">Streptomyces alboniger</name>
    <dbReference type="NCBI Taxonomy" id="132473"/>
    <lineage>
        <taxon>Bacteria</taxon>
        <taxon>Bacillati</taxon>
        <taxon>Actinomycetota</taxon>
        <taxon>Actinomycetes</taxon>
        <taxon>Kitasatosporales</taxon>
        <taxon>Streptomycetaceae</taxon>
        <taxon>Streptomyces</taxon>
        <taxon>Streptomyces aurantiacus group</taxon>
    </lineage>
</organism>
<sequence>MESRFWMVALPAVDGRQYVYRVYAPDDAVPADLFWDAWHCHDESPFPRASDLFDAAVIRRVG</sequence>
<keyword evidence="2" id="KW-1185">Reference proteome</keyword>
<accession>A0A5J6H9V0</accession>
<dbReference type="OrthoDB" id="4240953at2"/>
<dbReference type="RefSeq" id="WP_055534215.1">
    <property type="nucleotide sequence ID" value="NZ_CP023695.1"/>
</dbReference>
<dbReference type="EMBL" id="CP023695">
    <property type="protein sequence ID" value="QEV16916.1"/>
    <property type="molecule type" value="Genomic_DNA"/>
</dbReference>
<gene>
    <name evidence="1" type="ORF">CP975_04875</name>
</gene>
<dbReference type="KEGG" id="salw:CP975_04875"/>
<dbReference type="Proteomes" id="UP000326553">
    <property type="component" value="Chromosome"/>
</dbReference>
<name>A0A5J6H9V0_STRAD</name>